<dbReference type="PRINTS" id="PR00171">
    <property type="entry name" value="SUGRTRNSPORT"/>
</dbReference>
<feature type="transmembrane region" description="Helical" evidence="8">
    <location>
        <begin position="80"/>
        <end position="98"/>
    </location>
</feature>
<evidence type="ECO:0000313" key="11">
    <source>
        <dbReference type="Proteomes" id="UP000189739"/>
    </source>
</evidence>
<dbReference type="PROSITE" id="PS00216">
    <property type="entry name" value="SUGAR_TRANSPORT_1"/>
    <property type="match status" value="2"/>
</dbReference>
<comment type="caution">
    <text evidence="10">The sequence shown here is derived from an EMBL/GenBank/DDBJ whole genome shotgun (WGS) entry which is preliminary data.</text>
</comment>
<evidence type="ECO:0000256" key="2">
    <source>
        <dbReference type="ARBA" id="ARBA00010992"/>
    </source>
</evidence>
<dbReference type="InterPro" id="IPR036259">
    <property type="entry name" value="MFS_trans_sf"/>
</dbReference>
<keyword evidence="6 8" id="KW-0472">Membrane</keyword>
<feature type="transmembrane region" description="Helical" evidence="8">
    <location>
        <begin position="338"/>
        <end position="357"/>
    </location>
</feature>
<dbReference type="SUPFAM" id="SSF103473">
    <property type="entry name" value="MFS general substrate transporter"/>
    <property type="match status" value="1"/>
</dbReference>
<feature type="transmembrane region" description="Helical" evidence="8">
    <location>
        <begin position="190"/>
        <end position="212"/>
    </location>
</feature>
<proteinExistence type="inferred from homology"/>
<protein>
    <submittedName>
        <fullName evidence="10">MFS transporter</fullName>
    </submittedName>
</protein>
<feature type="transmembrane region" description="Helical" evidence="8">
    <location>
        <begin position="400"/>
        <end position="424"/>
    </location>
</feature>
<evidence type="ECO:0000313" key="10">
    <source>
        <dbReference type="EMBL" id="OOQ58749.1"/>
    </source>
</evidence>
<dbReference type="InterPro" id="IPR005828">
    <property type="entry name" value="MFS_sugar_transport-like"/>
</dbReference>
<dbReference type="InterPro" id="IPR005829">
    <property type="entry name" value="Sugar_transporter_CS"/>
</dbReference>
<comment type="similarity">
    <text evidence="2 7">Belongs to the major facilitator superfamily. Sugar transporter (TC 2.A.1.1) family.</text>
</comment>
<dbReference type="Proteomes" id="UP000189739">
    <property type="component" value="Unassembled WGS sequence"/>
</dbReference>
<organism evidence="10 11">
    <name type="scientific">Mucilaginibacter pedocola</name>
    <dbReference type="NCBI Taxonomy" id="1792845"/>
    <lineage>
        <taxon>Bacteria</taxon>
        <taxon>Pseudomonadati</taxon>
        <taxon>Bacteroidota</taxon>
        <taxon>Sphingobacteriia</taxon>
        <taxon>Sphingobacteriales</taxon>
        <taxon>Sphingobacteriaceae</taxon>
        <taxon>Mucilaginibacter</taxon>
    </lineage>
</organism>
<dbReference type="InterPro" id="IPR003663">
    <property type="entry name" value="Sugar/inositol_transpt"/>
</dbReference>
<evidence type="ECO:0000256" key="4">
    <source>
        <dbReference type="ARBA" id="ARBA00022692"/>
    </source>
</evidence>
<keyword evidence="5 8" id="KW-1133">Transmembrane helix</keyword>
<dbReference type="NCBIfam" id="TIGR00879">
    <property type="entry name" value="SP"/>
    <property type="match status" value="1"/>
</dbReference>
<keyword evidence="11" id="KW-1185">Reference proteome</keyword>
<keyword evidence="3 7" id="KW-0813">Transport</keyword>
<dbReference type="InterPro" id="IPR020846">
    <property type="entry name" value="MFS_dom"/>
</dbReference>
<dbReference type="EMBL" id="MBTF01000023">
    <property type="protein sequence ID" value="OOQ58749.1"/>
    <property type="molecule type" value="Genomic_DNA"/>
</dbReference>
<feature type="transmembrane region" description="Helical" evidence="8">
    <location>
        <begin position="430"/>
        <end position="447"/>
    </location>
</feature>
<feature type="transmembrane region" description="Helical" evidence="8">
    <location>
        <begin position="104"/>
        <end position="128"/>
    </location>
</feature>
<dbReference type="OrthoDB" id="9783823at2"/>
<dbReference type="PANTHER" id="PTHR48020:SF12">
    <property type="entry name" value="PROTON MYO-INOSITOL COTRANSPORTER"/>
    <property type="match status" value="1"/>
</dbReference>
<dbReference type="Pfam" id="PF00083">
    <property type="entry name" value="Sugar_tr"/>
    <property type="match status" value="1"/>
</dbReference>
<comment type="subcellular location">
    <subcellularLocation>
        <location evidence="1">Membrane</location>
        <topology evidence="1">Multi-pass membrane protein</topology>
    </subcellularLocation>
</comment>
<dbReference type="GO" id="GO:0016020">
    <property type="term" value="C:membrane"/>
    <property type="evidence" value="ECO:0007669"/>
    <property type="project" value="UniProtKB-SubCell"/>
</dbReference>
<evidence type="ECO:0000259" key="9">
    <source>
        <dbReference type="PROSITE" id="PS50850"/>
    </source>
</evidence>
<dbReference type="Gene3D" id="1.20.1250.20">
    <property type="entry name" value="MFS general substrate transporter like domains"/>
    <property type="match status" value="2"/>
</dbReference>
<evidence type="ECO:0000256" key="6">
    <source>
        <dbReference type="ARBA" id="ARBA00023136"/>
    </source>
</evidence>
<evidence type="ECO:0000256" key="3">
    <source>
        <dbReference type="ARBA" id="ARBA00022448"/>
    </source>
</evidence>
<feature type="transmembrane region" description="Helical" evidence="8">
    <location>
        <begin position="267"/>
        <end position="289"/>
    </location>
</feature>
<accession>A0A1S9PCU0</accession>
<feature type="domain" description="Major facilitator superfamily (MFS) profile" evidence="9">
    <location>
        <begin position="15"/>
        <end position="455"/>
    </location>
</feature>
<feature type="transmembrane region" description="Helical" evidence="8">
    <location>
        <begin position="53"/>
        <end position="73"/>
    </location>
</feature>
<name>A0A1S9PCU0_9SPHI</name>
<dbReference type="GO" id="GO:0022857">
    <property type="term" value="F:transmembrane transporter activity"/>
    <property type="evidence" value="ECO:0007669"/>
    <property type="project" value="InterPro"/>
</dbReference>
<evidence type="ECO:0000256" key="1">
    <source>
        <dbReference type="ARBA" id="ARBA00004141"/>
    </source>
</evidence>
<reference evidence="10 11" key="1">
    <citation type="submission" date="2016-07" db="EMBL/GenBank/DDBJ databases">
        <title>Genomic analysis of zinc-resistant bacterium Mucilaginibacter pedocola TBZ30.</title>
        <authorList>
            <person name="Huang J."/>
            <person name="Tang J."/>
        </authorList>
    </citation>
    <scope>NUCLEOTIDE SEQUENCE [LARGE SCALE GENOMIC DNA]</scope>
    <source>
        <strain evidence="10 11">TBZ30</strain>
    </source>
</reference>
<feature type="transmembrane region" description="Helical" evidence="8">
    <location>
        <begin position="309"/>
        <end position="326"/>
    </location>
</feature>
<feature type="transmembrane region" description="Helical" evidence="8">
    <location>
        <begin position="363"/>
        <end position="388"/>
    </location>
</feature>
<sequence>MSNQKSFNSGYIIGISFISALGGYLFGFDFAVISGALPFLRTQFALTPAWEGFLTGSLALGCIVGCLFAGNIADKYGRKPGLVIAALIFAVSSIGIALSQSLTYFLVLRFAAGIGVGMASMLCPMYIAEISPAEVRGRNVAINQLTVVIGILVTNLVNYFLADKNLDAVHWMRNIGLSQSAYEHLRNIDAWRWMFGLGAVPSTIFLIGVTWLPESPRWLLKAGQADKAKLILNKLGSPDFAESTFRAVEKSLTGSAKQSYAMVFEKAVRPAVVVGIALAVFQQFCGINVVFNYTSTIFESVGANLDRQLFETVAIGIVNLVFTLLAMWQVDKLGRRPLMLWGALGLSILYILLALFLQNKFPAGLVSVVVLLAISTYAISLAPVTWVLISEIFPNKIRGVASSVAIVSLWLAYFILVFTFPLLADSLGTYGPFYLYAGICFAGFLFVKAKVKETKGQTLEELEDNLIRH</sequence>
<feature type="transmembrane region" description="Helical" evidence="8">
    <location>
        <begin position="140"/>
        <end position="162"/>
    </location>
</feature>
<keyword evidence="4 8" id="KW-0812">Transmembrane</keyword>
<gene>
    <name evidence="10" type="ORF">BC343_08815</name>
</gene>
<dbReference type="InterPro" id="IPR050814">
    <property type="entry name" value="Myo-inositol_Transporter"/>
</dbReference>
<evidence type="ECO:0000256" key="7">
    <source>
        <dbReference type="RuleBase" id="RU003346"/>
    </source>
</evidence>
<evidence type="ECO:0000256" key="8">
    <source>
        <dbReference type="SAM" id="Phobius"/>
    </source>
</evidence>
<dbReference type="PROSITE" id="PS50850">
    <property type="entry name" value="MFS"/>
    <property type="match status" value="1"/>
</dbReference>
<dbReference type="STRING" id="1792845.BC343_08815"/>
<dbReference type="RefSeq" id="WP_078349455.1">
    <property type="nucleotide sequence ID" value="NZ_MBTF01000023.1"/>
</dbReference>
<feature type="transmembrane region" description="Helical" evidence="8">
    <location>
        <begin position="12"/>
        <end position="33"/>
    </location>
</feature>
<dbReference type="PANTHER" id="PTHR48020">
    <property type="entry name" value="PROTON MYO-INOSITOL COTRANSPORTER"/>
    <property type="match status" value="1"/>
</dbReference>
<evidence type="ECO:0000256" key="5">
    <source>
        <dbReference type="ARBA" id="ARBA00022989"/>
    </source>
</evidence>
<dbReference type="AlphaFoldDB" id="A0A1S9PCU0"/>